<dbReference type="GO" id="GO:0022857">
    <property type="term" value="F:transmembrane transporter activity"/>
    <property type="evidence" value="ECO:0007669"/>
    <property type="project" value="InterPro"/>
</dbReference>
<keyword evidence="2" id="KW-0813">Transport</keyword>
<name>A0A157SA40_9BORD</name>
<evidence type="ECO:0000313" key="11">
    <source>
        <dbReference type="Proteomes" id="UP000076825"/>
    </source>
</evidence>
<proteinExistence type="predicted"/>
<feature type="transmembrane region" description="Helical" evidence="8">
    <location>
        <begin position="416"/>
        <end position="437"/>
    </location>
</feature>
<feature type="transmembrane region" description="Helical" evidence="8">
    <location>
        <begin position="389"/>
        <end position="410"/>
    </location>
</feature>
<dbReference type="InterPro" id="IPR005829">
    <property type="entry name" value="Sugar_transporter_CS"/>
</dbReference>
<feature type="transmembrane region" description="Helical" evidence="8">
    <location>
        <begin position="324"/>
        <end position="344"/>
    </location>
</feature>
<dbReference type="OrthoDB" id="6766492at2"/>
<dbReference type="EMBL" id="LT546645">
    <property type="protein sequence ID" value="SAI67239.1"/>
    <property type="molecule type" value="Genomic_DNA"/>
</dbReference>
<dbReference type="PANTHER" id="PTHR43045:SF1">
    <property type="entry name" value="SHIKIMATE TRANSPORTER"/>
    <property type="match status" value="1"/>
</dbReference>
<dbReference type="KEGG" id="btrm:SAMEA390648700655"/>
<evidence type="ECO:0000256" key="2">
    <source>
        <dbReference type="ARBA" id="ARBA00022448"/>
    </source>
</evidence>
<feature type="transmembrane region" description="Helical" evidence="8">
    <location>
        <begin position="294"/>
        <end position="312"/>
    </location>
</feature>
<evidence type="ECO:0000256" key="5">
    <source>
        <dbReference type="ARBA" id="ARBA00022989"/>
    </source>
</evidence>
<dbReference type="InterPro" id="IPR036259">
    <property type="entry name" value="MFS_trans_sf"/>
</dbReference>
<keyword evidence="4 8" id="KW-0812">Transmembrane</keyword>
<feature type="transmembrane region" description="Helical" evidence="8">
    <location>
        <begin position="40"/>
        <end position="59"/>
    </location>
</feature>
<dbReference type="GO" id="GO:0005886">
    <property type="term" value="C:plasma membrane"/>
    <property type="evidence" value="ECO:0007669"/>
    <property type="project" value="UniProtKB-SubCell"/>
</dbReference>
<keyword evidence="6 8" id="KW-0472">Membrane</keyword>
<keyword evidence="11" id="KW-1185">Reference proteome</keyword>
<evidence type="ECO:0000256" key="8">
    <source>
        <dbReference type="SAM" id="Phobius"/>
    </source>
</evidence>
<evidence type="ECO:0000259" key="9">
    <source>
        <dbReference type="PROSITE" id="PS50850"/>
    </source>
</evidence>
<feature type="transmembrane region" description="Helical" evidence="8">
    <location>
        <begin position="135"/>
        <end position="156"/>
    </location>
</feature>
<dbReference type="PROSITE" id="PS00217">
    <property type="entry name" value="SUGAR_TRANSPORT_2"/>
    <property type="match status" value="1"/>
</dbReference>
<evidence type="ECO:0000256" key="1">
    <source>
        <dbReference type="ARBA" id="ARBA00004651"/>
    </source>
</evidence>
<keyword evidence="5 8" id="KW-1133">Transmembrane helix</keyword>
<gene>
    <name evidence="10" type="primary">yhjE_1</name>
    <name evidence="10" type="ORF">SAMEA3906487_00655</name>
</gene>
<sequence>MASNSDAAVSAAGIPDTTQTPPSEVKRVVAASMAGTVAEWYEFFIYGVASTLVFGPLFFPKVDSPLTSIIAAFATYAVGFVARPLGGIVFGHFGDRLGRKKLLQFSLLLVGTSTFLMGCLPGFATIGFAAPALLVILRFIQGFAVGGEWGGAVLLISEHSPPHQRGYWASYPQSAACIGNVLASIVLFGLSAMLSKEAFLDWGWRVAFWLSAAIVFIGYYIRRSVEDAPIFVETYRQHKAARQKAASLKDALKAYPRTSFFSILLRVGENTAYYIIVVFSITYLTVHAKLPSQQVMFIMFVANIFQFFAMLFGGHLSDRIGRKACIGIGYAGLLLWAFLYFPGLDSGSNALILGVICLGLFCQALCYGPQAAYFSEIFPTAMRYSGASFCYQIATVVAGSIAPLTATVLLRDYDSTGPIVIYLAGTAVLSLFALAMLSETRNISLHDVDRAHAQRQARP</sequence>
<evidence type="ECO:0000256" key="6">
    <source>
        <dbReference type="ARBA" id="ARBA00023136"/>
    </source>
</evidence>
<feature type="transmembrane region" description="Helical" evidence="8">
    <location>
        <begin position="65"/>
        <end position="90"/>
    </location>
</feature>
<accession>A0A157SA40</accession>
<dbReference type="Pfam" id="PF07690">
    <property type="entry name" value="MFS_1"/>
    <property type="match status" value="1"/>
</dbReference>
<comment type="subcellular location">
    <subcellularLocation>
        <location evidence="1">Cell membrane</location>
        <topology evidence="1">Multi-pass membrane protein</topology>
    </subcellularLocation>
</comment>
<feature type="transmembrane region" description="Helical" evidence="8">
    <location>
        <begin position="271"/>
        <end position="288"/>
    </location>
</feature>
<dbReference type="InterPro" id="IPR011701">
    <property type="entry name" value="MFS"/>
</dbReference>
<dbReference type="RefSeq" id="WP_025515634.1">
    <property type="nucleotide sequence ID" value="NZ_CP036357.1"/>
</dbReference>
<feature type="transmembrane region" description="Helical" evidence="8">
    <location>
        <begin position="168"/>
        <end position="190"/>
    </location>
</feature>
<dbReference type="AlphaFoldDB" id="A0A157SA40"/>
<evidence type="ECO:0000256" key="4">
    <source>
        <dbReference type="ARBA" id="ARBA00022692"/>
    </source>
</evidence>
<dbReference type="STRING" id="123899.SAMEA3906487_00655"/>
<dbReference type="PANTHER" id="PTHR43045">
    <property type="entry name" value="SHIKIMATE TRANSPORTER"/>
    <property type="match status" value="1"/>
</dbReference>
<dbReference type="SUPFAM" id="SSF103473">
    <property type="entry name" value="MFS general substrate transporter"/>
    <property type="match status" value="1"/>
</dbReference>
<feature type="region of interest" description="Disordered" evidence="7">
    <location>
        <begin position="1"/>
        <end position="21"/>
    </location>
</feature>
<dbReference type="Gene3D" id="1.20.1250.20">
    <property type="entry name" value="MFS general substrate transporter like domains"/>
    <property type="match status" value="1"/>
</dbReference>
<feature type="domain" description="Major facilitator superfamily (MFS) profile" evidence="9">
    <location>
        <begin position="28"/>
        <end position="441"/>
    </location>
</feature>
<feature type="transmembrane region" description="Helical" evidence="8">
    <location>
        <begin position="350"/>
        <end position="368"/>
    </location>
</feature>
<dbReference type="PROSITE" id="PS50850">
    <property type="entry name" value="MFS"/>
    <property type="match status" value="1"/>
</dbReference>
<dbReference type="eggNOG" id="COG0477">
    <property type="taxonomic scope" value="Bacteria"/>
</dbReference>
<feature type="transmembrane region" description="Helical" evidence="8">
    <location>
        <begin position="102"/>
        <end position="129"/>
    </location>
</feature>
<feature type="transmembrane region" description="Helical" evidence="8">
    <location>
        <begin position="202"/>
        <end position="221"/>
    </location>
</feature>
<dbReference type="InterPro" id="IPR020846">
    <property type="entry name" value="MFS_dom"/>
</dbReference>
<protein>
    <submittedName>
        <fullName evidence="10">Transporter</fullName>
    </submittedName>
</protein>
<dbReference type="PATRIC" id="fig|123899.6.peg.630"/>
<keyword evidence="3" id="KW-1003">Cell membrane</keyword>
<dbReference type="Proteomes" id="UP000076825">
    <property type="component" value="Chromosome 1"/>
</dbReference>
<evidence type="ECO:0000313" key="10">
    <source>
        <dbReference type="EMBL" id="SAI67239.1"/>
    </source>
</evidence>
<evidence type="ECO:0000256" key="3">
    <source>
        <dbReference type="ARBA" id="ARBA00022475"/>
    </source>
</evidence>
<organism evidence="10 11">
    <name type="scientific">Bordetella trematum</name>
    <dbReference type="NCBI Taxonomy" id="123899"/>
    <lineage>
        <taxon>Bacteria</taxon>
        <taxon>Pseudomonadati</taxon>
        <taxon>Pseudomonadota</taxon>
        <taxon>Betaproteobacteria</taxon>
        <taxon>Burkholderiales</taxon>
        <taxon>Alcaligenaceae</taxon>
        <taxon>Bordetella</taxon>
    </lineage>
</organism>
<evidence type="ECO:0000256" key="7">
    <source>
        <dbReference type="SAM" id="MobiDB-lite"/>
    </source>
</evidence>
<dbReference type="CDD" id="cd17369">
    <property type="entry name" value="MFS_ShiA_like"/>
    <property type="match status" value="1"/>
</dbReference>
<reference evidence="10 11" key="1">
    <citation type="submission" date="2016-04" db="EMBL/GenBank/DDBJ databases">
        <authorList>
            <consortium name="Pathogen Informatics"/>
        </authorList>
    </citation>
    <scope>NUCLEOTIDE SEQUENCE [LARGE SCALE GENOMIC DNA]</scope>
    <source>
        <strain evidence="10 11">H044680328</strain>
    </source>
</reference>